<gene>
    <name evidence="2" type="ORF">QUF54_08365</name>
</gene>
<evidence type="ECO:0000313" key="2">
    <source>
        <dbReference type="EMBL" id="MDM8563352.1"/>
    </source>
</evidence>
<keyword evidence="3" id="KW-1185">Reference proteome</keyword>
<keyword evidence="1" id="KW-1133">Transmembrane helix</keyword>
<feature type="transmembrane region" description="Helical" evidence="1">
    <location>
        <begin position="87"/>
        <end position="109"/>
    </location>
</feature>
<keyword evidence="1" id="KW-0812">Transmembrane</keyword>
<name>A0ABT7VUU2_9GAMM</name>
<evidence type="ECO:0000256" key="1">
    <source>
        <dbReference type="SAM" id="Phobius"/>
    </source>
</evidence>
<sequence>LYLVMAFFGVNFDLGAEPLFRLNLPSGEEWAPSWSGIFIMFGVVALYFEIIKSTKTGTGTIVEHGLSMVVFIICLMLFLLYQPTGTSTFLIITLMSLLDVVAGFNITIASARRDFNMSS</sequence>
<feature type="transmembrane region" description="Helical" evidence="1">
    <location>
        <begin position="30"/>
        <end position="48"/>
    </location>
</feature>
<accession>A0ABT7VUU2</accession>
<proteinExistence type="predicted"/>
<organism evidence="2 3">
    <name type="scientific">Candidatus Marithioploca araucensis</name>
    <dbReference type="NCBI Taxonomy" id="70273"/>
    <lineage>
        <taxon>Bacteria</taxon>
        <taxon>Pseudomonadati</taxon>
        <taxon>Pseudomonadota</taxon>
        <taxon>Gammaproteobacteria</taxon>
        <taxon>Thiotrichales</taxon>
        <taxon>Thiotrichaceae</taxon>
        <taxon>Candidatus Marithioploca</taxon>
    </lineage>
</organism>
<reference evidence="2" key="1">
    <citation type="submission" date="2023-06" db="EMBL/GenBank/DDBJ databases">
        <title>Uncultivated large filamentous bacteria from sulfidic sediments reveal new species and different genomic features in energy metabolism and defense.</title>
        <authorList>
            <person name="Fonseca A."/>
        </authorList>
    </citation>
    <scope>NUCLEOTIDE SEQUENCE</scope>
    <source>
        <strain evidence="2">HSG4</strain>
    </source>
</reference>
<keyword evidence="1" id="KW-0472">Membrane</keyword>
<evidence type="ECO:0000313" key="3">
    <source>
        <dbReference type="Proteomes" id="UP001171945"/>
    </source>
</evidence>
<feature type="non-terminal residue" evidence="2">
    <location>
        <position position="1"/>
    </location>
</feature>
<comment type="caution">
    <text evidence="2">The sequence shown here is derived from an EMBL/GenBank/DDBJ whole genome shotgun (WGS) entry which is preliminary data.</text>
</comment>
<feature type="transmembrane region" description="Helical" evidence="1">
    <location>
        <begin position="60"/>
        <end position="81"/>
    </location>
</feature>
<dbReference type="Proteomes" id="UP001171945">
    <property type="component" value="Unassembled WGS sequence"/>
</dbReference>
<dbReference type="EMBL" id="JAUCGM010000591">
    <property type="protein sequence ID" value="MDM8563352.1"/>
    <property type="molecule type" value="Genomic_DNA"/>
</dbReference>
<protein>
    <submittedName>
        <fullName evidence="2">Uncharacterized protein</fullName>
    </submittedName>
</protein>